<comment type="caution">
    <text evidence="1">The sequence shown here is derived from an EMBL/GenBank/DDBJ whole genome shotgun (WGS) entry which is preliminary data.</text>
</comment>
<organism evidence="1 2">
    <name type="scientific">Orbilia oligospora</name>
    <name type="common">Nematode-trapping fungus</name>
    <name type="synonym">Arthrobotrys oligospora</name>
    <dbReference type="NCBI Taxonomy" id="2813651"/>
    <lineage>
        <taxon>Eukaryota</taxon>
        <taxon>Fungi</taxon>
        <taxon>Dikarya</taxon>
        <taxon>Ascomycota</taxon>
        <taxon>Pezizomycotina</taxon>
        <taxon>Orbiliomycetes</taxon>
        <taxon>Orbiliales</taxon>
        <taxon>Orbiliaceae</taxon>
        <taxon>Orbilia</taxon>
    </lineage>
</organism>
<dbReference type="Proteomes" id="UP000297595">
    <property type="component" value="Unassembled WGS sequence"/>
</dbReference>
<accession>A0A7C8PJP3</accession>
<reference evidence="1 2" key="1">
    <citation type="submission" date="2019-03" db="EMBL/GenBank/DDBJ databases">
        <title>Nematode-trapping fungi genome.</title>
        <authorList>
            <person name="Vidal-Diez De Ulzurrun G."/>
        </authorList>
    </citation>
    <scope>NUCLEOTIDE SEQUENCE [LARGE SCALE GENOMIC DNA]</scope>
    <source>
        <strain evidence="1 2">TWF154</strain>
    </source>
</reference>
<gene>
    <name evidence="1" type="ORF">EYR41_002143</name>
</gene>
<evidence type="ECO:0000313" key="1">
    <source>
        <dbReference type="EMBL" id="TGJ75204.1"/>
    </source>
</evidence>
<evidence type="ECO:0000313" key="2">
    <source>
        <dbReference type="Proteomes" id="UP000297595"/>
    </source>
</evidence>
<sequence length="58" mass="6319">MAGEREVEMLQYTMSCCVLLATFNCLLQCTENIVHGEEGAPALLLPPYCGPSSFVIPQ</sequence>
<dbReference type="AlphaFoldDB" id="A0A7C8PJP3"/>
<name>A0A7C8PJP3_ORBOL</name>
<proteinExistence type="predicted"/>
<protein>
    <submittedName>
        <fullName evidence="1">Uncharacterized protein</fullName>
    </submittedName>
</protein>
<dbReference type="EMBL" id="SOZJ01000001">
    <property type="protein sequence ID" value="TGJ75204.1"/>
    <property type="molecule type" value="Genomic_DNA"/>
</dbReference>